<protein>
    <recommendedName>
        <fullName evidence="3">Transglutaminase-like domain-containing protein</fullName>
    </recommendedName>
</protein>
<dbReference type="InterPro" id="IPR038765">
    <property type="entry name" value="Papain-like_cys_pep_sf"/>
</dbReference>
<feature type="transmembrane region" description="Helical" evidence="2">
    <location>
        <begin position="201"/>
        <end position="221"/>
    </location>
</feature>
<feature type="compositionally biased region" description="Basic and acidic residues" evidence="1">
    <location>
        <begin position="599"/>
        <end position="614"/>
    </location>
</feature>
<evidence type="ECO:0000256" key="2">
    <source>
        <dbReference type="SAM" id="Phobius"/>
    </source>
</evidence>
<name>A0A2W6ND42_9BACL</name>
<feature type="transmembrane region" description="Helical" evidence="2">
    <location>
        <begin position="42"/>
        <end position="60"/>
    </location>
</feature>
<accession>A0A2W6ND42</accession>
<feature type="transmembrane region" description="Helical" evidence="2">
    <location>
        <begin position="98"/>
        <end position="116"/>
    </location>
</feature>
<feature type="transmembrane region" description="Helical" evidence="2">
    <location>
        <begin position="839"/>
        <end position="861"/>
    </location>
</feature>
<dbReference type="Gene3D" id="3.10.620.30">
    <property type="match status" value="1"/>
</dbReference>
<dbReference type="InterPro" id="IPR002931">
    <property type="entry name" value="Transglutaminase-like"/>
</dbReference>
<dbReference type="SUPFAM" id="SSF54001">
    <property type="entry name" value="Cysteine proteinases"/>
    <property type="match status" value="1"/>
</dbReference>
<dbReference type="Pfam" id="PF13559">
    <property type="entry name" value="DUF4129"/>
    <property type="match status" value="1"/>
</dbReference>
<evidence type="ECO:0000313" key="4">
    <source>
        <dbReference type="EMBL" id="PZT53691.1"/>
    </source>
</evidence>
<dbReference type="InterPro" id="IPR052901">
    <property type="entry name" value="Bact_TGase-like"/>
</dbReference>
<feature type="region of interest" description="Disordered" evidence="1">
    <location>
        <begin position="578"/>
        <end position="655"/>
    </location>
</feature>
<dbReference type="Proteomes" id="UP000249204">
    <property type="component" value="Unassembled WGS sequence"/>
</dbReference>
<feature type="transmembrane region" description="Helical" evidence="2">
    <location>
        <begin position="151"/>
        <end position="170"/>
    </location>
</feature>
<feature type="transmembrane region" description="Helical" evidence="2">
    <location>
        <begin position="72"/>
        <end position="91"/>
    </location>
</feature>
<evidence type="ECO:0000313" key="5">
    <source>
        <dbReference type="Proteomes" id="UP000249204"/>
    </source>
</evidence>
<dbReference type="AlphaFoldDB" id="A0A2W6ND42"/>
<feature type="transmembrane region" description="Helical" evidence="2">
    <location>
        <begin position="270"/>
        <end position="289"/>
    </location>
</feature>
<dbReference type="PANTHER" id="PTHR42736:SF1">
    <property type="entry name" value="PROTEIN-GLUTAMINE GAMMA-GLUTAMYLTRANSFERASE"/>
    <property type="match status" value="1"/>
</dbReference>
<feature type="domain" description="Transglutaminase-like" evidence="3">
    <location>
        <begin position="715"/>
        <end position="787"/>
    </location>
</feature>
<dbReference type="PANTHER" id="PTHR42736">
    <property type="entry name" value="PROTEIN-GLUTAMINE GAMMA-GLUTAMYLTRANSFERASE"/>
    <property type="match status" value="1"/>
</dbReference>
<evidence type="ECO:0000259" key="3">
    <source>
        <dbReference type="SMART" id="SM00460"/>
    </source>
</evidence>
<dbReference type="Pfam" id="PF01841">
    <property type="entry name" value="Transglut_core"/>
    <property type="match status" value="1"/>
</dbReference>
<reference evidence="4 5" key="1">
    <citation type="submission" date="2018-06" db="EMBL/GenBank/DDBJ databases">
        <title>Isolation of heavy metals resistant Paenibacillus silvae NC2 from Gold-Copper mine in ZiJin, China.</title>
        <authorList>
            <person name="Xu J."/>
            <person name="Mazhar H.S."/>
            <person name="Rensing C."/>
        </authorList>
    </citation>
    <scope>NUCLEOTIDE SEQUENCE [LARGE SCALE GENOMIC DNA]</scope>
    <source>
        <strain evidence="4 5">NC2</strain>
    </source>
</reference>
<keyword evidence="2" id="KW-0472">Membrane</keyword>
<comment type="caution">
    <text evidence="4">The sequence shown here is derived from an EMBL/GenBank/DDBJ whole genome shotgun (WGS) entry which is preliminary data.</text>
</comment>
<sequence>MWERNTRNEAESVSFAGQTIKGHRMEGTSPLSSSVQGTAPALYLWLITAGLFLLCMEWIYPVTSSGQTGSERFAAVMAGYSAVLLSVGLYRTGWAASILIRLPLIYAALCLMYGASHPIEWGTAYPGMLNADLGEWIDKGRFRVMSRETRGLFMLCGWSMLLASVQYLVLLRRSISLFGTGTLVYLILLESLVGYEAYGSVVRSVCWLLFIQGLLYLLRLFEGTGHEAAVRDAAVRESQDIHGAVHRRTHRKMARSEKNNSRPMRRRVRMAWIAVSLGATACLVLISMLPARMNVVSPAGHISVMDTVERLAKWAGYTPSGSIPASLSMTGYSTVDAPMGAPLVQGNEPVFTASTPVSTYWRGETRSYYNGSAWSDVEQRFHYADSSGMLRSDGWEEHPHWKRVRQIITMEREWRAPNPLFAGGLPVSLSFQDGNALNGKNEKRLLSSEDTGTLWLAGGGDRQTRVQHYTVDVMVPDVTPDVLRQSAGMDRMKNAGSDRTKSTSVDGIYVSGDEKYVGLSGNGAKEQQTASMVQEESIDYDGAKRAGSEKWSENWEERQHAGVNENVDIMLAATRSIGLDKKQSRNDETKRAGSGKGSESWEKQQHVGLDEKMDIVLADTGSTGSDKKDGGLGGQKGSGGNKGNLVDPSSIRRKDLQLPDELPQRVKDLAAEIMGTSETRYDAVQAVRSYLQANARYSLDTRMPPRGRDFVDDFLFVTRAGYCNHFSTAMVVLLRAEGIPARWVKGYAPGQADPQVPGRVIVTQADAHSWVEVYFPGVGWMPFEATPGFDAAQAGDASAAASAGLQPGNGSPLPGAGSGMDRAGAWLAARARGLAAAPWPAAAIAAAAMLCAAAWACALRLRPALRLRLLLAWPRSSFPDRERLLQAAAPVWHALARRYGPRPPGMTLREYAASPAVAAGTDGADIARFAADWERLLYGPDRPLRADSLDFLRRALRLTRRNPGRQR</sequence>
<proteinExistence type="predicted"/>
<evidence type="ECO:0000256" key="1">
    <source>
        <dbReference type="SAM" id="MobiDB-lite"/>
    </source>
</evidence>
<keyword evidence="2" id="KW-0812">Transmembrane</keyword>
<dbReference type="SMART" id="SM00460">
    <property type="entry name" value="TGc"/>
    <property type="match status" value="1"/>
</dbReference>
<dbReference type="InterPro" id="IPR025403">
    <property type="entry name" value="TgpA-like_C"/>
</dbReference>
<gene>
    <name evidence="4" type="ORF">DN757_20755</name>
</gene>
<feature type="transmembrane region" description="Helical" evidence="2">
    <location>
        <begin position="177"/>
        <end position="195"/>
    </location>
</feature>
<feature type="compositionally biased region" description="Gly residues" evidence="1">
    <location>
        <begin position="631"/>
        <end position="642"/>
    </location>
</feature>
<feature type="compositionally biased region" description="Basic and acidic residues" evidence="1">
    <location>
        <begin position="578"/>
        <end position="591"/>
    </location>
</feature>
<dbReference type="RefSeq" id="WP_111272095.1">
    <property type="nucleotide sequence ID" value="NZ_QKWW01000063.1"/>
</dbReference>
<organism evidence="4 5">
    <name type="scientific">Paenibacillus silvae</name>
    <dbReference type="NCBI Taxonomy" id="1325358"/>
    <lineage>
        <taxon>Bacteria</taxon>
        <taxon>Bacillati</taxon>
        <taxon>Bacillota</taxon>
        <taxon>Bacilli</taxon>
        <taxon>Bacillales</taxon>
        <taxon>Paenibacillaceae</taxon>
        <taxon>Paenibacillus</taxon>
    </lineage>
</organism>
<dbReference type="EMBL" id="QKWW01000063">
    <property type="protein sequence ID" value="PZT53691.1"/>
    <property type="molecule type" value="Genomic_DNA"/>
</dbReference>
<keyword evidence="2" id="KW-1133">Transmembrane helix</keyword>